<feature type="non-terminal residue" evidence="1">
    <location>
        <position position="1"/>
    </location>
</feature>
<dbReference type="Proteomes" id="UP000243975">
    <property type="component" value="Unassembled WGS sequence"/>
</dbReference>
<proteinExistence type="predicted"/>
<name>A0A118JRZ6_CYNCS</name>
<dbReference type="Gramene" id="KVH87401">
    <property type="protein sequence ID" value="KVH87401"/>
    <property type="gene ID" value="Ccrd_025370"/>
</dbReference>
<keyword evidence="2" id="KW-1185">Reference proteome</keyword>
<gene>
    <name evidence="1" type="ORF">Ccrd_025370</name>
</gene>
<organism evidence="1 2">
    <name type="scientific">Cynara cardunculus var. scolymus</name>
    <name type="common">Globe artichoke</name>
    <name type="synonym">Cynara scolymus</name>
    <dbReference type="NCBI Taxonomy" id="59895"/>
    <lineage>
        <taxon>Eukaryota</taxon>
        <taxon>Viridiplantae</taxon>
        <taxon>Streptophyta</taxon>
        <taxon>Embryophyta</taxon>
        <taxon>Tracheophyta</taxon>
        <taxon>Spermatophyta</taxon>
        <taxon>Magnoliopsida</taxon>
        <taxon>eudicotyledons</taxon>
        <taxon>Gunneridae</taxon>
        <taxon>Pentapetalae</taxon>
        <taxon>asterids</taxon>
        <taxon>campanulids</taxon>
        <taxon>Asterales</taxon>
        <taxon>Asteraceae</taxon>
        <taxon>Carduoideae</taxon>
        <taxon>Cardueae</taxon>
        <taxon>Carduinae</taxon>
        <taxon>Cynara</taxon>
    </lineage>
</organism>
<reference evidence="1 2" key="1">
    <citation type="journal article" date="2016" name="Sci. Rep.">
        <title>The genome sequence of the outbreeding globe artichoke constructed de novo incorporating a phase-aware low-pass sequencing strategy of F1 progeny.</title>
        <authorList>
            <person name="Scaglione D."/>
            <person name="Reyes-Chin-Wo S."/>
            <person name="Acquadro A."/>
            <person name="Froenicke L."/>
            <person name="Portis E."/>
            <person name="Beitel C."/>
            <person name="Tirone M."/>
            <person name="Mauro R."/>
            <person name="Lo Monaco A."/>
            <person name="Mauromicale G."/>
            <person name="Faccioli P."/>
            <person name="Cattivelli L."/>
            <person name="Rieseberg L."/>
            <person name="Michelmore R."/>
            <person name="Lanteri S."/>
        </authorList>
    </citation>
    <scope>NUCLEOTIDE SEQUENCE [LARGE SCALE GENOMIC DNA]</scope>
    <source>
        <strain evidence="1">2C</strain>
    </source>
</reference>
<dbReference type="Gene3D" id="3.40.395.10">
    <property type="entry name" value="Adenoviral Proteinase, Chain A"/>
    <property type="match status" value="1"/>
</dbReference>
<dbReference type="OMA" id="NESPRCY"/>
<dbReference type="InterPro" id="IPR038765">
    <property type="entry name" value="Papain-like_cys_pep_sf"/>
</dbReference>
<comment type="caution">
    <text evidence="1">The sequence shown here is derived from an EMBL/GenBank/DDBJ whole genome shotgun (WGS) entry which is preliminary data.</text>
</comment>
<accession>A0A118JRZ6</accession>
<dbReference type="AlphaFoldDB" id="A0A118JRZ6"/>
<evidence type="ECO:0000313" key="2">
    <source>
        <dbReference type="Proteomes" id="UP000243975"/>
    </source>
</evidence>
<protein>
    <submittedName>
        <fullName evidence="1">Uncharacterized protein</fullName>
    </submittedName>
</protein>
<evidence type="ECO:0000313" key="1">
    <source>
        <dbReference type="EMBL" id="KVH87401.1"/>
    </source>
</evidence>
<dbReference type="EMBL" id="LEKV01006270">
    <property type="protein sequence ID" value="KVH87401.1"/>
    <property type="molecule type" value="Genomic_DNA"/>
</dbReference>
<dbReference type="SUPFAM" id="SSF54001">
    <property type="entry name" value="Cysteine proteinases"/>
    <property type="match status" value="1"/>
</dbReference>
<sequence>GIDAPAFYLGISPSKEDVIACAGISKAIDGHENVISTMPKRDLKLSFKLRSPYVTRAVTFKVSSDERKLQDWILRGIGGTLESVFMTIKGKTVTRQTMQSLVSQSMVSTEIIDVWSMVLNKKERLRSNESPRCYFVQTDISMDAIIRDEDLNVFFPVVEPLFYYVLVFNLKRPSIAILDSQTRDGKQYMMIMHLLKEGHGAWKVYAEMDQDHIKTRWQFRENTVDPGVMLMRHMETFFGGDVMKWECGLYKESTKQKRQLKDLRTKYCSKMLLNDENILRHLQYRM</sequence>